<dbReference type="EMBL" id="QYUL01000002">
    <property type="protein sequence ID" value="RJF81226.1"/>
    <property type="molecule type" value="Genomic_DNA"/>
</dbReference>
<evidence type="ECO:0000313" key="1">
    <source>
        <dbReference type="EMBL" id="RJF81226.1"/>
    </source>
</evidence>
<organism evidence="1 2">
    <name type="scientific">Azospirillum cavernae</name>
    <dbReference type="NCBI Taxonomy" id="2320860"/>
    <lineage>
        <taxon>Bacteria</taxon>
        <taxon>Pseudomonadati</taxon>
        <taxon>Pseudomonadota</taxon>
        <taxon>Alphaproteobacteria</taxon>
        <taxon>Rhodospirillales</taxon>
        <taxon>Azospirillaceae</taxon>
        <taxon>Azospirillum</taxon>
    </lineage>
</organism>
<protein>
    <submittedName>
        <fullName evidence="1">Uncharacterized protein</fullName>
    </submittedName>
</protein>
<dbReference type="Proteomes" id="UP000283458">
    <property type="component" value="Unassembled WGS sequence"/>
</dbReference>
<gene>
    <name evidence="1" type="ORF">D3877_13595</name>
</gene>
<reference evidence="1 2" key="1">
    <citation type="submission" date="2018-09" db="EMBL/GenBank/DDBJ databases">
        <authorList>
            <person name="Zhu H."/>
        </authorList>
    </citation>
    <scope>NUCLEOTIDE SEQUENCE [LARGE SCALE GENOMIC DNA]</scope>
    <source>
        <strain evidence="1 2">K2W22B-5</strain>
    </source>
</reference>
<evidence type="ECO:0000313" key="2">
    <source>
        <dbReference type="Proteomes" id="UP000283458"/>
    </source>
</evidence>
<sequence length="87" mass="9698">MVLGFKLFCLRPDWALGRKGRSKDDRPPIIVTDAAQHDDGQLLGLLNLDAKAVDVCGQSRCFNQALPEYALKSKKIFLLRDAPSRQS</sequence>
<dbReference type="RefSeq" id="WP_119831318.1">
    <property type="nucleotide sequence ID" value="NZ_QYUL01000002.1"/>
</dbReference>
<keyword evidence="2" id="KW-1185">Reference proteome</keyword>
<comment type="caution">
    <text evidence="1">The sequence shown here is derived from an EMBL/GenBank/DDBJ whole genome shotgun (WGS) entry which is preliminary data.</text>
</comment>
<name>A0A418VVN8_9PROT</name>
<dbReference type="AlphaFoldDB" id="A0A418VVN8"/>
<proteinExistence type="predicted"/>
<accession>A0A418VVN8</accession>